<dbReference type="InterPro" id="IPR028098">
    <property type="entry name" value="Glyco_trans_4-like_N"/>
</dbReference>
<proteinExistence type="predicted"/>
<sequence length="418" mass="46148">MNSATHILKPSLRSSFPAPGRARAVDLELPLHALDAQRPLRIALVTETYPPEVNGVALSVARLVEGLRGRGHHVHLVRPRQPEHDATRPADDAATETLVAGLPIPRYPELRLGLPATGRLLKLWRQQQPDLVHIATEGPLGWAAQRAADRLGMPVISEFRTNFHAYSQHYGLAWLRPLIEGYLRRFHNRCALTMVPSEAQRQRLVALGFERLLVVARGVDTERFNPRWRSQALRQQWGAEPDTPVLLSVGRLAAEKNLNLLIKAYEGLLQQNPQARLVLVGHGPERERLQQACPQAIFSGQKTGMELAEHYASADLFGFPSLTETFGNVVPEAMASGLPVVAFDEAAAALLLRDGAGLLLNPGDEEGFCQAVASLGTHPAQRHSMARRALCTVADHGWERIVSEVEAQYRQHLQALIP</sequence>
<protein>
    <submittedName>
        <fullName evidence="3">Glycosyltransferase involved in cell wall biosynthesis</fullName>
    </submittedName>
</protein>
<evidence type="ECO:0000259" key="2">
    <source>
        <dbReference type="Pfam" id="PF13439"/>
    </source>
</evidence>
<dbReference type="InterPro" id="IPR050194">
    <property type="entry name" value="Glycosyltransferase_grp1"/>
</dbReference>
<feature type="domain" description="Glycosyl transferase family 1" evidence="1">
    <location>
        <begin position="232"/>
        <end position="389"/>
    </location>
</feature>
<dbReference type="RefSeq" id="WP_138857111.1">
    <property type="nucleotide sequence ID" value="NZ_CP040709.1"/>
</dbReference>
<feature type="domain" description="Glycosyltransferase subfamily 4-like N-terminal" evidence="2">
    <location>
        <begin position="53"/>
        <end position="223"/>
    </location>
</feature>
<dbReference type="EMBL" id="JACHHO010000001">
    <property type="protein sequence ID" value="MBB5203870.1"/>
    <property type="molecule type" value="Genomic_DNA"/>
</dbReference>
<evidence type="ECO:0000259" key="1">
    <source>
        <dbReference type="Pfam" id="PF00534"/>
    </source>
</evidence>
<reference evidence="3 4" key="1">
    <citation type="submission" date="2020-08" db="EMBL/GenBank/DDBJ databases">
        <title>Genomic Encyclopedia of Type Strains, Phase IV (KMG-IV): sequencing the most valuable type-strain genomes for metagenomic binning, comparative biology and taxonomic classification.</title>
        <authorList>
            <person name="Goeker M."/>
        </authorList>
    </citation>
    <scope>NUCLEOTIDE SEQUENCE [LARGE SCALE GENOMIC DNA]</scope>
    <source>
        <strain evidence="3 4">DSM 23958</strain>
    </source>
</reference>
<dbReference type="Pfam" id="PF13439">
    <property type="entry name" value="Glyco_transf_4"/>
    <property type="match status" value="1"/>
</dbReference>
<dbReference type="GO" id="GO:0016757">
    <property type="term" value="F:glycosyltransferase activity"/>
    <property type="evidence" value="ECO:0007669"/>
    <property type="project" value="InterPro"/>
</dbReference>
<dbReference type="SUPFAM" id="SSF53756">
    <property type="entry name" value="UDP-Glycosyltransferase/glycogen phosphorylase"/>
    <property type="match status" value="1"/>
</dbReference>
<accession>A0A840S5U4</accession>
<dbReference type="Proteomes" id="UP000554837">
    <property type="component" value="Unassembled WGS sequence"/>
</dbReference>
<keyword evidence="4" id="KW-1185">Reference proteome</keyword>
<dbReference type="PANTHER" id="PTHR45947:SF3">
    <property type="entry name" value="SULFOQUINOVOSYL TRANSFERASE SQD2"/>
    <property type="match status" value="1"/>
</dbReference>
<dbReference type="CDD" id="cd03814">
    <property type="entry name" value="GT4-like"/>
    <property type="match status" value="1"/>
</dbReference>
<evidence type="ECO:0000313" key="4">
    <source>
        <dbReference type="Proteomes" id="UP000554837"/>
    </source>
</evidence>
<name>A0A840S5U4_9BURK</name>
<keyword evidence="3" id="KW-0808">Transferase</keyword>
<dbReference type="PANTHER" id="PTHR45947">
    <property type="entry name" value="SULFOQUINOVOSYL TRANSFERASE SQD2"/>
    <property type="match status" value="1"/>
</dbReference>
<dbReference type="OrthoDB" id="9802525at2"/>
<dbReference type="InterPro" id="IPR001296">
    <property type="entry name" value="Glyco_trans_1"/>
</dbReference>
<evidence type="ECO:0000313" key="3">
    <source>
        <dbReference type="EMBL" id="MBB5203870.1"/>
    </source>
</evidence>
<gene>
    <name evidence="3" type="ORF">HNQ51_001163</name>
</gene>
<comment type="caution">
    <text evidence="3">The sequence shown here is derived from an EMBL/GenBank/DDBJ whole genome shotgun (WGS) entry which is preliminary data.</text>
</comment>
<dbReference type="AlphaFoldDB" id="A0A840S5U4"/>
<dbReference type="Gene3D" id="3.40.50.2000">
    <property type="entry name" value="Glycogen Phosphorylase B"/>
    <property type="match status" value="2"/>
</dbReference>
<dbReference type="Pfam" id="PF00534">
    <property type="entry name" value="Glycos_transf_1"/>
    <property type="match status" value="1"/>
</dbReference>
<organism evidence="3 4">
    <name type="scientific">Inhella inkyongensis</name>
    <dbReference type="NCBI Taxonomy" id="392593"/>
    <lineage>
        <taxon>Bacteria</taxon>
        <taxon>Pseudomonadati</taxon>
        <taxon>Pseudomonadota</taxon>
        <taxon>Betaproteobacteria</taxon>
        <taxon>Burkholderiales</taxon>
        <taxon>Sphaerotilaceae</taxon>
        <taxon>Inhella</taxon>
    </lineage>
</organism>